<evidence type="ECO:0000256" key="1">
    <source>
        <dbReference type="SAM" id="MobiDB-lite"/>
    </source>
</evidence>
<name>A0ABQ2J572_9ACTN</name>
<comment type="caution">
    <text evidence="2">The sequence shown here is derived from an EMBL/GenBank/DDBJ whole genome shotgun (WGS) entry which is preliminary data.</text>
</comment>
<feature type="compositionally biased region" description="Basic and acidic residues" evidence="1">
    <location>
        <begin position="1"/>
        <end position="11"/>
    </location>
</feature>
<sequence>MPDGRSPRLDGGDQPGTVVRVPADPGGKPRAPDFLPGYLVQVLSIDVRADFSLAVVVSFQMDFTWV</sequence>
<accession>A0ABQ2J572</accession>
<reference evidence="3" key="1">
    <citation type="journal article" date="2019" name="Int. J. Syst. Evol. Microbiol.">
        <title>The Global Catalogue of Microorganisms (GCM) 10K type strain sequencing project: providing services to taxonomists for standard genome sequencing and annotation.</title>
        <authorList>
            <consortium name="The Broad Institute Genomics Platform"/>
            <consortium name="The Broad Institute Genome Sequencing Center for Infectious Disease"/>
            <person name="Wu L."/>
            <person name="Ma J."/>
        </authorList>
    </citation>
    <scope>NUCLEOTIDE SEQUENCE [LARGE SCALE GENOMIC DNA]</scope>
    <source>
        <strain evidence="3">CGMCC 4.7323</strain>
    </source>
</reference>
<protein>
    <submittedName>
        <fullName evidence="2">Uncharacterized protein</fullName>
    </submittedName>
</protein>
<keyword evidence="3" id="KW-1185">Reference proteome</keyword>
<proteinExistence type="predicted"/>
<dbReference type="EMBL" id="BMND01000005">
    <property type="protein sequence ID" value="GGN40437.1"/>
    <property type="molecule type" value="Genomic_DNA"/>
</dbReference>
<evidence type="ECO:0000313" key="3">
    <source>
        <dbReference type="Proteomes" id="UP000600080"/>
    </source>
</evidence>
<gene>
    <name evidence="2" type="ORF">GCM10012285_18480</name>
</gene>
<evidence type="ECO:0000313" key="2">
    <source>
        <dbReference type="EMBL" id="GGN40437.1"/>
    </source>
</evidence>
<organism evidence="2 3">
    <name type="scientific">Streptomyces kronopolitis</name>
    <dbReference type="NCBI Taxonomy" id="1612435"/>
    <lineage>
        <taxon>Bacteria</taxon>
        <taxon>Bacillati</taxon>
        <taxon>Actinomycetota</taxon>
        <taxon>Actinomycetes</taxon>
        <taxon>Kitasatosporales</taxon>
        <taxon>Streptomycetaceae</taxon>
        <taxon>Streptomyces</taxon>
    </lineage>
</organism>
<feature type="region of interest" description="Disordered" evidence="1">
    <location>
        <begin position="1"/>
        <end position="28"/>
    </location>
</feature>
<dbReference type="Proteomes" id="UP000600080">
    <property type="component" value="Unassembled WGS sequence"/>
</dbReference>